<evidence type="ECO:0000313" key="1">
    <source>
        <dbReference type="EMBL" id="KAK9166241.1"/>
    </source>
</evidence>
<sequence>MSDDVPRVVCWRETEVVAYGQGRSRERREIVGVLEQREEQPVRVESSSGNHTCKNTKGHNLLVSGIGYEFRGVSELI</sequence>
<gene>
    <name evidence="1" type="ORF">Scep_001432</name>
</gene>
<keyword evidence="2" id="KW-1185">Reference proteome</keyword>
<organism evidence="1 2">
    <name type="scientific">Stephania cephalantha</name>
    <dbReference type="NCBI Taxonomy" id="152367"/>
    <lineage>
        <taxon>Eukaryota</taxon>
        <taxon>Viridiplantae</taxon>
        <taxon>Streptophyta</taxon>
        <taxon>Embryophyta</taxon>
        <taxon>Tracheophyta</taxon>
        <taxon>Spermatophyta</taxon>
        <taxon>Magnoliopsida</taxon>
        <taxon>Ranunculales</taxon>
        <taxon>Menispermaceae</taxon>
        <taxon>Menispermoideae</taxon>
        <taxon>Cissampelideae</taxon>
        <taxon>Stephania</taxon>
    </lineage>
</organism>
<dbReference type="AlphaFoldDB" id="A0AAP0Q7Q6"/>
<protein>
    <submittedName>
        <fullName evidence="1">Uncharacterized protein</fullName>
    </submittedName>
</protein>
<dbReference type="Proteomes" id="UP001419268">
    <property type="component" value="Unassembled WGS sequence"/>
</dbReference>
<reference evidence="1 2" key="1">
    <citation type="submission" date="2024-01" db="EMBL/GenBank/DDBJ databases">
        <title>Genome assemblies of Stephania.</title>
        <authorList>
            <person name="Yang L."/>
        </authorList>
    </citation>
    <scope>NUCLEOTIDE SEQUENCE [LARGE SCALE GENOMIC DNA]</scope>
    <source>
        <strain evidence="1">JXDWG</strain>
        <tissue evidence="1">Leaf</tissue>
    </source>
</reference>
<evidence type="ECO:0000313" key="2">
    <source>
        <dbReference type="Proteomes" id="UP001419268"/>
    </source>
</evidence>
<accession>A0AAP0Q7Q6</accession>
<dbReference type="EMBL" id="JBBNAG010000001">
    <property type="protein sequence ID" value="KAK9166241.1"/>
    <property type="molecule type" value="Genomic_DNA"/>
</dbReference>
<name>A0AAP0Q7Q6_9MAGN</name>
<proteinExistence type="predicted"/>
<comment type="caution">
    <text evidence="1">The sequence shown here is derived from an EMBL/GenBank/DDBJ whole genome shotgun (WGS) entry which is preliminary data.</text>
</comment>